<accession>A0A4R1Q1W2</accession>
<sequence length="152" mass="18456">MNNFKYAKKRDREILEALEKYHCLDTFQLALMFFPSQRMARKRMLELYKRKKVKRVRLEIDQPNVYYINDVDENKVKINWVRLYLEKKCAYGDTPISFDYNTLILTYENQLNRNKRYTRIEVGKKKIDFGGSVFYLDDKKVCEVREVLLCGR</sequence>
<dbReference type="RefSeq" id="WP_132073995.1">
    <property type="nucleotide sequence ID" value="NZ_SLUI01000001.1"/>
</dbReference>
<dbReference type="AlphaFoldDB" id="A0A4R1Q1W2"/>
<dbReference type="EMBL" id="SLUI01000001">
    <property type="protein sequence ID" value="TCL39930.1"/>
    <property type="molecule type" value="Genomic_DNA"/>
</dbReference>
<dbReference type="OrthoDB" id="1954147at2"/>
<evidence type="ECO:0000313" key="2">
    <source>
        <dbReference type="Proteomes" id="UP000295063"/>
    </source>
</evidence>
<reference evidence="1 2" key="1">
    <citation type="submission" date="2019-03" db="EMBL/GenBank/DDBJ databases">
        <title>Genomic Encyclopedia of Type Strains, Phase IV (KMG-IV): sequencing the most valuable type-strain genomes for metagenomic binning, comparative biology and taxonomic classification.</title>
        <authorList>
            <person name="Goeker M."/>
        </authorList>
    </citation>
    <scope>NUCLEOTIDE SEQUENCE [LARGE SCALE GENOMIC DNA]</scope>
    <source>
        <strain evidence="1 2">DSM 15969</strain>
    </source>
</reference>
<evidence type="ECO:0000313" key="1">
    <source>
        <dbReference type="EMBL" id="TCL39930.1"/>
    </source>
</evidence>
<gene>
    <name evidence="1" type="ORF">EV210_101128</name>
</gene>
<keyword evidence="2" id="KW-1185">Reference proteome</keyword>
<name>A0A4R1Q1W2_9FIRM</name>
<protein>
    <submittedName>
        <fullName evidence="1">Uncharacterized protein</fullName>
    </submittedName>
</protein>
<organism evidence="1 2">
    <name type="scientific">Anaerospora hongkongensis</name>
    <dbReference type="NCBI Taxonomy" id="244830"/>
    <lineage>
        <taxon>Bacteria</taxon>
        <taxon>Bacillati</taxon>
        <taxon>Bacillota</taxon>
        <taxon>Negativicutes</taxon>
        <taxon>Selenomonadales</taxon>
        <taxon>Sporomusaceae</taxon>
        <taxon>Anaerospora</taxon>
    </lineage>
</organism>
<comment type="caution">
    <text evidence="1">The sequence shown here is derived from an EMBL/GenBank/DDBJ whole genome shotgun (WGS) entry which is preliminary data.</text>
</comment>
<proteinExistence type="predicted"/>
<dbReference type="Proteomes" id="UP000295063">
    <property type="component" value="Unassembled WGS sequence"/>
</dbReference>